<dbReference type="SUPFAM" id="SSF103473">
    <property type="entry name" value="MFS general substrate transporter"/>
    <property type="match status" value="1"/>
</dbReference>
<organism evidence="12 13">
    <name type="scientific">Luteococcus japonicus LSP_Lj1</name>
    <dbReference type="NCBI Taxonomy" id="1255658"/>
    <lineage>
        <taxon>Bacteria</taxon>
        <taxon>Bacillati</taxon>
        <taxon>Actinomycetota</taxon>
        <taxon>Actinomycetes</taxon>
        <taxon>Propionibacteriales</taxon>
        <taxon>Propionibacteriaceae</taxon>
        <taxon>Luteococcus</taxon>
    </lineage>
</organism>
<evidence type="ECO:0000313" key="12">
    <source>
        <dbReference type="EMBL" id="SJN16221.1"/>
    </source>
</evidence>
<feature type="transmembrane region" description="Helical" evidence="10">
    <location>
        <begin position="106"/>
        <end position="123"/>
    </location>
</feature>
<dbReference type="STRING" id="1255658.FM114_00525"/>
<feature type="transmembrane region" description="Helical" evidence="10">
    <location>
        <begin position="154"/>
        <end position="173"/>
    </location>
</feature>
<dbReference type="InterPro" id="IPR036259">
    <property type="entry name" value="MFS_trans_sf"/>
</dbReference>
<gene>
    <name evidence="12" type="ORF">FM114_00525</name>
</gene>
<feature type="transmembrane region" description="Helical" evidence="10">
    <location>
        <begin position="49"/>
        <end position="70"/>
    </location>
</feature>
<dbReference type="Pfam" id="PF07690">
    <property type="entry name" value="MFS_1"/>
    <property type="match status" value="1"/>
</dbReference>
<evidence type="ECO:0000256" key="9">
    <source>
        <dbReference type="ARBA" id="ARBA00040914"/>
    </source>
</evidence>
<evidence type="ECO:0000256" key="6">
    <source>
        <dbReference type="ARBA" id="ARBA00022989"/>
    </source>
</evidence>
<comment type="similarity">
    <text evidence="2">Belongs to the major facilitator superfamily. TCR/Tet family.</text>
</comment>
<dbReference type="EMBL" id="FUKQ01000001">
    <property type="protein sequence ID" value="SJN16221.1"/>
    <property type="molecule type" value="Genomic_DNA"/>
</dbReference>
<sequence>MDVTQNPSPTRTRGATFPIYLAASAASLFGNAAINIVLPWLVLERTGNPSLAGTVAAVSAVPSAIAALAGGHLIDRFGRRRMSVLADIGSAASVAALAVVDRLTGLDLTWFIVLGIAGALFDLPGMTARETLMANVSHTSGRSVDAIAGARQGVFGLSFLLGPAIAGLLLTWLPAIGVVWITAACSASAAVLIAVMPLTPMPEDPSPEENPLGALATVRRSRPLTLLIVLNVISTLLVAPLLAVLLPAHFQAMGRPDRLGLSMSAFAIGTVLGGGVYAGLLKTRRLVAWVAGNLFFLLSFLLIAPMSGFWLPALGMLVAGIGQGIQGPIVSVLLTEHVPERLRGRIFGLLTSLGALASPVGLGLMAVLLAGHPLRVGGWTLATAWAPVAVWACLSPGLRGWLVRADDQ</sequence>
<proteinExistence type="inferred from homology"/>
<dbReference type="InterPro" id="IPR020846">
    <property type="entry name" value="MFS_dom"/>
</dbReference>
<feature type="transmembrane region" description="Helical" evidence="10">
    <location>
        <begin position="376"/>
        <end position="394"/>
    </location>
</feature>
<protein>
    <recommendedName>
        <fullName evidence="9">Multidrug efflux pump Tap</fullName>
    </recommendedName>
</protein>
<feature type="transmembrane region" description="Helical" evidence="10">
    <location>
        <begin position="224"/>
        <end position="247"/>
    </location>
</feature>
<dbReference type="PROSITE" id="PS00217">
    <property type="entry name" value="SUGAR_TRANSPORT_2"/>
    <property type="match status" value="1"/>
</dbReference>
<keyword evidence="4" id="KW-1003">Cell membrane</keyword>
<dbReference type="CDD" id="cd06173">
    <property type="entry name" value="MFS_MefA_like"/>
    <property type="match status" value="1"/>
</dbReference>
<keyword evidence="7 10" id="KW-0472">Membrane</keyword>
<dbReference type="GO" id="GO:0022857">
    <property type="term" value="F:transmembrane transporter activity"/>
    <property type="evidence" value="ECO:0007669"/>
    <property type="project" value="InterPro"/>
</dbReference>
<keyword evidence="5 10" id="KW-0812">Transmembrane</keyword>
<feature type="transmembrane region" description="Helical" evidence="10">
    <location>
        <begin position="20"/>
        <end position="43"/>
    </location>
</feature>
<evidence type="ECO:0000256" key="10">
    <source>
        <dbReference type="SAM" id="Phobius"/>
    </source>
</evidence>
<evidence type="ECO:0000313" key="13">
    <source>
        <dbReference type="Proteomes" id="UP000188342"/>
    </source>
</evidence>
<evidence type="ECO:0000256" key="5">
    <source>
        <dbReference type="ARBA" id="ARBA00022692"/>
    </source>
</evidence>
<feature type="transmembrane region" description="Helical" evidence="10">
    <location>
        <begin position="310"/>
        <end position="334"/>
    </location>
</feature>
<name>A0A1R4I8K8_9ACTN</name>
<dbReference type="Proteomes" id="UP000188342">
    <property type="component" value="Unassembled WGS sequence"/>
</dbReference>
<dbReference type="PANTHER" id="PTHR23513:SF9">
    <property type="entry name" value="ENTEROBACTIN EXPORTER ENTS"/>
    <property type="match status" value="1"/>
</dbReference>
<dbReference type="PRINTS" id="PR01035">
    <property type="entry name" value="TCRTETA"/>
</dbReference>
<feature type="transmembrane region" description="Helical" evidence="10">
    <location>
        <begin position="259"/>
        <end position="279"/>
    </location>
</feature>
<feature type="transmembrane region" description="Helical" evidence="10">
    <location>
        <begin position="286"/>
        <end position="304"/>
    </location>
</feature>
<dbReference type="Gene3D" id="1.20.1250.20">
    <property type="entry name" value="MFS general substrate transporter like domains"/>
    <property type="match status" value="1"/>
</dbReference>
<evidence type="ECO:0000256" key="7">
    <source>
        <dbReference type="ARBA" id="ARBA00023136"/>
    </source>
</evidence>
<evidence type="ECO:0000259" key="11">
    <source>
        <dbReference type="PROSITE" id="PS50850"/>
    </source>
</evidence>
<feature type="domain" description="Major facilitator superfamily (MFS) profile" evidence="11">
    <location>
        <begin position="16"/>
        <end position="408"/>
    </location>
</feature>
<evidence type="ECO:0000256" key="3">
    <source>
        <dbReference type="ARBA" id="ARBA00022448"/>
    </source>
</evidence>
<feature type="transmembrane region" description="Helical" evidence="10">
    <location>
        <begin position="179"/>
        <end position="198"/>
    </location>
</feature>
<reference evidence="12 13" key="1">
    <citation type="submission" date="2017-02" db="EMBL/GenBank/DDBJ databases">
        <authorList>
            <person name="Peterson S.W."/>
        </authorList>
    </citation>
    <scope>NUCLEOTIDE SEQUENCE [LARGE SCALE GENOMIC DNA]</scope>
    <source>
        <strain evidence="12 13">LSP_Lj1</strain>
    </source>
</reference>
<dbReference type="InterPro" id="IPR001958">
    <property type="entry name" value="Tet-R_TetA/multi-R_MdtG-like"/>
</dbReference>
<dbReference type="InterPro" id="IPR011701">
    <property type="entry name" value="MFS"/>
</dbReference>
<evidence type="ECO:0000256" key="4">
    <source>
        <dbReference type="ARBA" id="ARBA00022475"/>
    </source>
</evidence>
<dbReference type="GO" id="GO:0005886">
    <property type="term" value="C:plasma membrane"/>
    <property type="evidence" value="ECO:0007669"/>
    <property type="project" value="UniProtKB-SubCell"/>
</dbReference>
<dbReference type="PANTHER" id="PTHR23513">
    <property type="entry name" value="INTEGRAL MEMBRANE EFFLUX PROTEIN-RELATED"/>
    <property type="match status" value="1"/>
</dbReference>
<feature type="transmembrane region" description="Helical" evidence="10">
    <location>
        <begin position="82"/>
        <end position="100"/>
    </location>
</feature>
<keyword evidence="3" id="KW-0813">Transport</keyword>
<dbReference type="AlphaFoldDB" id="A0A1R4I8K8"/>
<accession>A0A1R4I8K8</accession>
<comment type="subcellular location">
    <subcellularLocation>
        <location evidence="1">Cell inner membrane</location>
        <topology evidence="1">Multi-pass membrane protein</topology>
    </subcellularLocation>
</comment>
<keyword evidence="13" id="KW-1185">Reference proteome</keyword>
<evidence type="ECO:0000256" key="8">
    <source>
        <dbReference type="ARBA" id="ARBA00038075"/>
    </source>
</evidence>
<evidence type="ECO:0000256" key="1">
    <source>
        <dbReference type="ARBA" id="ARBA00004429"/>
    </source>
</evidence>
<dbReference type="InterPro" id="IPR005829">
    <property type="entry name" value="Sugar_transporter_CS"/>
</dbReference>
<dbReference type="PROSITE" id="PS50850">
    <property type="entry name" value="MFS"/>
    <property type="match status" value="1"/>
</dbReference>
<evidence type="ECO:0000256" key="2">
    <source>
        <dbReference type="ARBA" id="ARBA00007520"/>
    </source>
</evidence>
<keyword evidence="6 10" id="KW-1133">Transmembrane helix</keyword>
<feature type="transmembrane region" description="Helical" evidence="10">
    <location>
        <begin position="346"/>
        <end position="370"/>
    </location>
</feature>
<comment type="similarity">
    <text evidence="8">Belongs to the major facilitator superfamily. Drug:H(+) antiporter-3 (DHA3) (TC 2.A.1.21) family.</text>
</comment>